<accession>A0A177EAH2</accession>
<dbReference type="SMART" id="SM00411">
    <property type="entry name" value="BHL"/>
    <property type="match status" value="1"/>
</dbReference>
<organism evidence="4 5">
    <name type="scientific">Thermodesulfatator autotrophicus</name>
    <dbReference type="NCBI Taxonomy" id="1795632"/>
    <lineage>
        <taxon>Bacteria</taxon>
        <taxon>Pseudomonadati</taxon>
        <taxon>Thermodesulfobacteriota</taxon>
        <taxon>Thermodesulfobacteria</taxon>
        <taxon>Thermodesulfobacteriales</taxon>
        <taxon>Thermodesulfatatoraceae</taxon>
        <taxon>Thermodesulfatator</taxon>
    </lineage>
</organism>
<dbReference type="PANTHER" id="PTHR33175">
    <property type="entry name" value="DNA-BINDING PROTEIN HU"/>
    <property type="match status" value="1"/>
</dbReference>
<evidence type="ECO:0000313" key="4">
    <source>
        <dbReference type="EMBL" id="OAG28521.1"/>
    </source>
</evidence>
<name>A0A177EAH2_9BACT</name>
<evidence type="ECO:0008006" key="6">
    <source>
        <dbReference type="Google" id="ProtNLM"/>
    </source>
</evidence>
<evidence type="ECO:0000256" key="3">
    <source>
        <dbReference type="RuleBase" id="RU003939"/>
    </source>
</evidence>
<dbReference type="OrthoDB" id="9811260at2"/>
<proteinExistence type="inferred from homology"/>
<dbReference type="Pfam" id="PF00216">
    <property type="entry name" value="Bac_DNA_binding"/>
    <property type="match status" value="1"/>
</dbReference>
<dbReference type="RefSeq" id="WP_068540881.1">
    <property type="nucleotide sequence ID" value="NZ_LSFI01000004.1"/>
</dbReference>
<dbReference type="STRING" id="1795632.TH606_01445"/>
<evidence type="ECO:0000313" key="5">
    <source>
        <dbReference type="Proteomes" id="UP000076964"/>
    </source>
</evidence>
<dbReference type="GO" id="GO:0005829">
    <property type="term" value="C:cytosol"/>
    <property type="evidence" value="ECO:0007669"/>
    <property type="project" value="TreeGrafter"/>
</dbReference>
<dbReference type="Gene3D" id="4.10.520.10">
    <property type="entry name" value="IHF-like DNA-binding proteins"/>
    <property type="match status" value="1"/>
</dbReference>
<dbReference type="SUPFAM" id="SSF47729">
    <property type="entry name" value="IHF-like DNA-binding proteins"/>
    <property type="match status" value="1"/>
</dbReference>
<evidence type="ECO:0000256" key="2">
    <source>
        <dbReference type="ARBA" id="ARBA00023125"/>
    </source>
</evidence>
<dbReference type="PANTHER" id="PTHR33175:SF2">
    <property type="entry name" value="INTEGRATION HOST FACTOR SUBUNIT ALPHA"/>
    <property type="match status" value="1"/>
</dbReference>
<comment type="caution">
    <text evidence="4">The sequence shown here is derived from an EMBL/GenBank/DDBJ whole genome shotgun (WGS) entry which is preliminary data.</text>
</comment>
<dbReference type="GO" id="GO:0003677">
    <property type="term" value="F:DNA binding"/>
    <property type="evidence" value="ECO:0007669"/>
    <property type="project" value="UniProtKB-KW"/>
</dbReference>
<sequence>MTKHELITLLSKRLRISKREASIWVEAFFETLKYELKNDGKVVFQGFGSFKVYTTRTKNLYNPKLKKKISVSSRKKIRFKPSRKLIEKLNAPKD</sequence>
<dbReference type="GO" id="GO:0030527">
    <property type="term" value="F:structural constituent of chromatin"/>
    <property type="evidence" value="ECO:0007669"/>
    <property type="project" value="InterPro"/>
</dbReference>
<dbReference type="AlphaFoldDB" id="A0A177EAH2"/>
<reference evidence="4 5" key="1">
    <citation type="submission" date="2016-02" db="EMBL/GenBank/DDBJ databases">
        <title>Draft genome sequence of Thermodesulfatator sp. S606.</title>
        <authorList>
            <person name="Lai Q."/>
            <person name="Cao J."/>
            <person name="Dupont S."/>
            <person name="Shao Z."/>
            <person name="Jebbar M."/>
            <person name="Alain K."/>
        </authorList>
    </citation>
    <scope>NUCLEOTIDE SEQUENCE [LARGE SCALE GENOMIC DNA]</scope>
    <source>
        <strain evidence="4 5">S606</strain>
    </source>
</reference>
<gene>
    <name evidence="4" type="ORF">TH606_01445</name>
</gene>
<dbReference type="InterPro" id="IPR010992">
    <property type="entry name" value="IHF-like_DNA-bd_dom_sf"/>
</dbReference>
<keyword evidence="5" id="KW-1185">Reference proteome</keyword>
<evidence type="ECO:0000256" key="1">
    <source>
        <dbReference type="ARBA" id="ARBA00010529"/>
    </source>
</evidence>
<comment type="similarity">
    <text evidence="1 3">Belongs to the bacterial histone-like protein family.</text>
</comment>
<dbReference type="InterPro" id="IPR000119">
    <property type="entry name" value="Hist_DNA-bd"/>
</dbReference>
<dbReference type="EMBL" id="LSFI01000004">
    <property type="protein sequence ID" value="OAG28521.1"/>
    <property type="molecule type" value="Genomic_DNA"/>
</dbReference>
<protein>
    <recommendedName>
        <fullName evidence="6">DNA-binding protein</fullName>
    </recommendedName>
</protein>
<dbReference type="Proteomes" id="UP000076964">
    <property type="component" value="Unassembled WGS sequence"/>
</dbReference>
<keyword evidence="2" id="KW-0238">DNA-binding</keyword>